<feature type="domain" description="DUF4172" evidence="1">
    <location>
        <begin position="2"/>
        <end position="83"/>
    </location>
</feature>
<dbReference type="RefSeq" id="WP_286019443.1">
    <property type="nucleotide sequence ID" value="NZ_FMSV02000529.1"/>
</dbReference>
<dbReference type="Pfam" id="PF13776">
    <property type="entry name" value="DUF4172"/>
    <property type="match status" value="1"/>
</dbReference>
<gene>
    <name evidence="2" type="ORF">MBHS_03233</name>
</gene>
<proteinExistence type="predicted"/>
<reference evidence="2 3" key="1">
    <citation type="submission" date="2016-10" db="EMBL/GenBank/DDBJ databases">
        <authorList>
            <person name="de Groot N.N."/>
        </authorList>
    </citation>
    <scope>NUCLEOTIDE SEQUENCE [LARGE SCALE GENOMIC DNA]</scope>
    <source>
        <strain evidence="2">MBHS1</strain>
    </source>
</reference>
<protein>
    <recommendedName>
        <fullName evidence="1">DUF4172 domain-containing protein</fullName>
    </recommendedName>
</protein>
<keyword evidence="3" id="KW-1185">Reference proteome</keyword>
<dbReference type="AlphaFoldDB" id="A0A1H6FB95"/>
<dbReference type="InterPro" id="IPR025230">
    <property type="entry name" value="DUF4172"/>
</dbReference>
<name>A0A1H6FB95_9GAMM</name>
<evidence type="ECO:0000259" key="1">
    <source>
        <dbReference type="Pfam" id="PF13776"/>
    </source>
</evidence>
<accession>A0A1H6FB95</accession>
<sequence>MWIWQQTNWPDFSYQAALILPALENVVKSVAPLTLLATELDEKQRLTLESQVLLEEALATAKIEGEMLDRESVRSSIARQLGIGITQQASSKSAQAFVTVLLEAVRTATQTLTEKQLFQFLSK</sequence>
<evidence type="ECO:0000313" key="3">
    <source>
        <dbReference type="Proteomes" id="UP000236724"/>
    </source>
</evidence>
<dbReference type="EMBL" id="FMSV02000529">
    <property type="protein sequence ID" value="SEH07358.1"/>
    <property type="molecule type" value="Genomic_DNA"/>
</dbReference>
<dbReference type="Proteomes" id="UP000236724">
    <property type="component" value="Unassembled WGS sequence"/>
</dbReference>
<organism evidence="2 3">
    <name type="scientific">Candidatus Venteria ishoeyi</name>
    <dbReference type="NCBI Taxonomy" id="1899563"/>
    <lineage>
        <taxon>Bacteria</taxon>
        <taxon>Pseudomonadati</taxon>
        <taxon>Pseudomonadota</taxon>
        <taxon>Gammaproteobacteria</taxon>
        <taxon>Thiotrichales</taxon>
        <taxon>Thiotrichaceae</taxon>
        <taxon>Venteria</taxon>
    </lineage>
</organism>
<evidence type="ECO:0000313" key="2">
    <source>
        <dbReference type="EMBL" id="SEH07358.1"/>
    </source>
</evidence>